<evidence type="ECO:0000256" key="2">
    <source>
        <dbReference type="ARBA" id="ARBA00022723"/>
    </source>
</evidence>
<evidence type="ECO:0000256" key="3">
    <source>
        <dbReference type="ARBA" id="ARBA00023242"/>
    </source>
</evidence>
<protein>
    <recommendedName>
        <fullName evidence="5">Zn(2)-C6 fungal-type domain-containing protein</fullName>
    </recommendedName>
</protein>
<sequence>MVSADITPPRKRKRARTVISCTECHRRKQKCDRQHPCGNCTLRSASHLCQYESRSNANINNNTTSPGYTHTPNRSLKGESPDSPGELMLGVKDVPGGFGYIRSCAHTAMGVLEKLDLDGHGHGYTNSWPRPGNETVGISESVEVYAYAKHIRQIPPRPYTSLLVKVFFQECNWIYGSLHEQTFLQHMEAWFEQCASNNLSGSTGKRKILSQFPSLLLQVLAVALQMLPKEHHRFMAQLNLGKENFYNLSATYSNTACELASLLSASSPTLVRVQQWFLRSSWLKSEGRAVEGWHALGQAIREAQEMGLHREQPRKFPSGGESVVSIWQREIEKRVWVNLYVWDRFMAMILGRPTMINDRHCNSTPPLDCQIPQDLTESPPIPRGPLDPPNPFTERLLDYQLAGIVNEIDDIEVKIDKPLPLDFSSVDLMHSKILSFTEFFPPALAIHSRDTSYDQQYPFLPAQCELLKASAFCLIVGLHRPFVFTRDRSKVELVKASLVILDSQTRVFQMTKEHHHTIYTLCFFTFDPAVLIAAVIITSPASLDPEMISACIEALREGQQRLEILGRRIRLAEKGATVLRVLISKVEAAISSVHRIDTLLDRARISSTASESDVSSAASPFATTGPQSRQSLSHSPTVTPAQLRVSMQSPEMGRPYQMSDFDWASYTGAVVPHRDLMSMDLEDFFAAPEAPMNNLGVAAQHVAMNQHHTPQLHGHGQDMYIYSPPKETGFDATTPVDDTSPPAPPTAVEVKRCLPSDNDSDDDGDETAPKRAKVAAAPLIKKPNIVEENVLLLELKDDKSMKWPDIAEAFRRQGWVGRKVGLLKNRYRSLKDGTVFWEDDDVGGVPVQVWRLWLLMAGLGGQVDFMHQAIFQVEIEYERAKWDNIAERMLRLGASRRFTGAACEKKFRVKAKSRKEDPNDTASD</sequence>
<accession>A0ABR3GQV7</accession>
<feature type="region of interest" description="Disordered" evidence="4">
    <location>
        <begin position="729"/>
        <end position="771"/>
    </location>
</feature>
<organism evidence="6 7">
    <name type="scientific">Discina gigas</name>
    <dbReference type="NCBI Taxonomy" id="1032678"/>
    <lineage>
        <taxon>Eukaryota</taxon>
        <taxon>Fungi</taxon>
        <taxon>Dikarya</taxon>
        <taxon>Ascomycota</taxon>
        <taxon>Pezizomycotina</taxon>
        <taxon>Pezizomycetes</taxon>
        <taxon>Pezizales</taxon>
        <taxon>Discinaceae</taxon>
        <taxon>Discina</taxon>
    </lineage>
</organism>
<evidence type="ECO:0000313" key="7">
    <source>
        <dbReference type="Proteomes" id="UP001447188"/>
    </source>
</evidence>
<reference evidence="6 7" key="1">
    <citation type="submission" date="2024-02" db="EMBL/GenBank/DDBJ databases">
        <title>Discinaceae phylogenomics.</title>
        <authorList>
            <person name="Dirks A.C."/>
            <person name="James T.Y."/>
        </authorList>
    </citation>
    <scope>NUCLEOTIDE SEQUENCE [LARGE SCALE GENOMIC DNA]</scope>
    <source>
        <strain evidence="6 7">ACD0624</strain>
    </source>
</reference>
<dbReference type="SMART" id="SM00066">
    <property type="entry name" value="GAL4"/>
    <property type="match status" value="1"/>
</dbReference>
<comment type="caution">
    <text evidence="6">The sequence shown here is derived from an EMBL/GenBank/DDBJ whole genome shotgun (WGS) entry which is preliminary data.</text>
</comment>
<feature type="compositionally biased region" description="Polar residues" evidence="4">
    <location>
        <begin position="59"/>
        <end position="74"/>
    </location>
</feature>
<feature type="compositionally biased region" description="Polar residues" evidence="4">
    <location>
        <begin position="621"/>
        <end position="640"/>
    </location>
</feature>
<dbReference type="InterPro" id="IPR050613">
    <property type="entry name" value="Sec_Metabolite_Reg"/>
</dbReference>
<keyword evidence="2" id="KW-0479">Metal-binding</keyword>
<dbReference type="CDD" id="cd00067">
    <property type="entry name" value="GAL4"/>
    <property type="match status" value="1"/>
</dbReference>
<dbReference type="InterPro" id="IPR036864">
    <property type="entry name" value="Zn2-C6_fun-type_DNA-bd_sf"/>
</dbReference>
<dbReference type="PROSITE" id="PS00463">
    <property type="entry name" value="ZN2_CY6_FUNGAL_1"/>
    <property type="match status" value="1"/>
</dbReference>
<dbReference type="Pfam" id="PF00172">
    <property type="entry name" value="Zn_clus"/>
    <property type="match status" value="1"/>
</dbReference>
<dbReference type="PROSITE" id="PS50048">
    <property type="entry name" value="ZN2_CY6_FUNGAL_2"/>
    <property type="match status" value="1"/>
</dbReference>
<dbReference type="Gene3D" id="4.10.240.10">
    <property type="entry name" value="Zn(2)-C6 fungal-type DNA-binding domain"/>
    <property type="match status" value="1"/>
</dbReference>
<dbReference type="Proteomes" id="UP001447188">
    <property type="component" value="Unassembled WGS sequence"/>
</dbReference>
<feature type="domain" description="Zn(2)-C6 fungal-type" evidence="5">
    <location>
        <begin position="20"/>
        <end position="51"/>
    </location>
</feature>
<dbReference type="Pfam" id="PF04082">
    <property type="entry name" value="Fungal_trans"/>
    <property type="match status" value="1"/>
</dbReference>
<keyword evidence="3" id="KW-0539">Nucleus</keyword>
<evidence type="ECO:0000313" key="6">
    <source>
        <dbReference type="EMBL" id="KAL0638213.1"/>
    </source>
</evidence>
<dbReference type="InterPro" id="IPR001138">
    <property type="entry name" value="Zn2Cys6_DnaBD"/>
</dbReference>
<proteinExistence type="predicted"/>
<dbReference type="CDD" id="cd12148">
    <property type="entry name" value="fungal_TF_MHR"/>
    <property type="match status" value="1"/>
</dbReference>
<comment type="subcellular location">
    <subcellularLocation>
        <location evidence="1">Nucleus</location>
    </subcellularLocation>
</comment>
<dbReference type="EMBL" id="JBBBZM010000025">
    <property type="protein sequence ID" value="KAL0638213.1"/>
    <property type="molecule type" value="Genomic_DNA"/>
</dbReference>
<dbReference type="SUPFAM" id="SSF57701">
    <property type="entry name" value="Zn2/Cys6 DNA-binding domain"/>
    <property type="match status" value="1"/>
</dbReference>
<evidence type="ECO:0000256" key="4">
    <source>
        <dbReference type="SAM" id="MobiDB-lite"/>
    </source>
</evidence>
<name>A0ABR3GQV7_9PEZI</name>
<dbReference type="SMART" id="SM00906">
    <property type="entry name" value="Fungal_trans"/>
    <property type="match status" value="1"/>
</dbReference>
<dbReference type="PANTHER" id="PTHR31001">
    <property type="entry name" value="UNCHARACTERIZED TRANSCRIPTIONAL REGULATORY PROTEIN"/>
    <property type="match status" value="1"/>
</dbReference>
<evidence type="ECO:0000259" key="5">
    <source>
        <dbReference type="PROSITE" id="PS50048"/>
    </source>
</evidence>
<evidence type="ECO:0000256" key="1">
    <source>
        <dbReference type="ARBA" id="ARBA00004123"/>
    </source>
</evidence>
<gene>
    <name evidence="6" type="ORF">Q9L58_002829</name>
</gene>
<feature type="region of interest" description="Disordered" evidence="4">
    <location>
        <begin position="59"/>
        <end position="85"/>
    </location>
</feature>
<dbReference type="PANTHER" id="PTHR31001:SF87">
    <property type="entry name" value="COL-21"/>
    <property type="match status" value="1"/>
</dbReference>
<feature type="region of interest" description="Disordered" evidence="4">
    <location>
        <begin position="614"/>
        <end position="640"/>
    </location>
</feature>
<keyword evidence="7" id="KW-1185">Reference proteome</keyword>
<dbReference type="InterPro" id="IPR007219">
    <property type="entry name" value="XnlR_reg_dom"/>
</dbReference>